<feature type="domain" description="DHFR" evidence="8">
    <location>
        <begin position="6"/>
        <end position="183"/>
    </location>
</feature>
<evidence type="ECO:0000256" key="5">
    <source>
        <dbReference type="ARBA" id="ARBA00023002"/>
    </source>
</evidence>
<dbReference type="InterPro" id="IPR001796">
    <property type="entry name" value="DHFR_dom"/>
</dbReference>
<dbReference type="PROSITE" id="PS00075">
    <property type="entry name" value="DHFR_1"/>
    <property type="match status" value="1"/>
</dbReference>
<dbReference type="EMBL" id="CAJEWN010000258">
    <property type="protein sequence ID" value="CAD2175663.1"/>
    <property type="molecule type" value="Genomic_DNA"/>
</dbReference>
<sequence>MSSKIPMNIIAAVDENFGIGKNNSLPWRLPKEYKHFINLTTTTKNPNKINAVLMGRKCWESIPEKYRPLKNRLNIVMTKTWVTPEFFGENLIFINSLDSLNLILESKPYENLIETIWNIGGKQIYSLGIEHQNLNKIVLTKIDKNFDCDVKFPEINWNQFIEEEKTEIVEEKGLCWKAITYIKK</sequence>
<comment type="pathway">
    <text evidence="1">Cofactor biosynthesis; tetrahydrofolate biosynthesis; 5,6,7,8-tetrahydrofolate from 7,8-dihydrofolate: step 1/1.</text>
</comment>
<reference evidence="9 10" key="1">
    <citation type="submission" date="2020-08" db="EMBL/GenBank/DDBJ databases">
        <authorList>
            <person name="Koutsovoulos G."/>
            <person name="Danchin GJ E."/>
        </authorList>
    </citation>
    <scope>NUCLEOTIDE SEQUENCE [LARGE SCALE GENOMIC DNA]</scope>
</reference>
<dbReference type="Proteomes" id="UP000580250">
    <property type="component" value="Unassembled WGS sequence"/>
</dbReference>
<dbReference type="InterPro" id="IPR012259">
    <property type="entry name" value="DHFR"/>
</dbReference>
<comment type="catalytic activity">
    <reaction evidence="6">
        <text>(6S)-5,6,7,8-tetrahydrofolate + NADP(+) = 7,8-dihydrofolate + NADPH + H(+)</text>
        <dbReference type="Rhea" id="RHEA:15009"/>
        <dbReference type="ChEBI" id="CHEBI:15378"/>
        <dbReference type="ChEBI" id="CHEBI:57451"/>
        <dbReference type="ChEBI" id="CHEBI:57453"/>
        <dbReference type="ChEBI" id="CHEBI:57783"/>
        <dbReference type="ChEBI" id="CHEBI:58349"/>
        <dbReference type="EC" id="1.5.1.3"/>
    </reaction>
</comment>
<evidence type="ECO:0000256" key="1">
    <source>
        <dbReference type="ARBA" id="ARBA00004903"/>
    </source>
</evidence>
<dbReference type="Pfam" id="PF00186">
    <property type="entry name" value="DHFR_1"/>
    <property type="match status" value="1"/>
</dbReference>
<dbReference type="InterPro" id="IPR024072">
    <property type="entry name" value="DHFR-like_dom_sf"/>
</dbReference>
<dbReference type="OrthoDB" id="4664297at2759"/>
<dbReference type="PROSITE" id="PS51330">
    <property type="entry name" value="DHFR_2"/>
    <property type="match status" value="1"/>
</dbReference>
<evidence type="ECO:0000256" key="4">
    <source>
        <dbReference type="ARBA" id="ARBA00022857"/>
    </source>
</evidence>
<protein>
    <recommendedName>
        <fullName evidence="2">dihydrofolate reductase</fullName>
        <ecNumber evidence="2">1.5.1.3</ecNumber>
    </recommendedName>
</protein>
<dbReference type="GO" id="GO:0046655">
    <property type="term" value="P:folic acid metabolic process"/>
    <property type="evidence" value="ECO:0007669"/>
    <property type="project" value="TreeGrafter"/>
</dbReference>
<dbReference type="EC" id="1.5.1.3" evidence="2"/>
<comment type="caution">
    <text evidence="9">The sequence shown here is derived from an EMBL/GenBank/DDBJ whole genome shotgun (WGS) entry which is preliminary data.</text>
</comment>
<dbReference type="PRINTS" id="PR00070">
    <property type="entry name" value="DHFR"/>
</dbReference>
<dbReference type="GO" id="GO:0004146">
    <property type="term" value="F:dihydrofolate reductase activity"/>
    <property type="evidence" value="ECO:0007669"/>
    <property type="project" value="UniProtKB-EC"/>
</dbReference>
<evidence type="ECO:0000313" key="10">
    <source>
        <dbReference type="Proteomes" id="UP000580250"/>
    </source>
</evidence>
<dbReference type="GO" id="GO:0046452">
    <property type="term" value="P:dihydrofolate metabolic process"/>
    <property type="evidence" value="ECO:0007669"/>
    <property type="project" value="TreeGrafter"/>
</dbReference>
<proteinExistence type="inferred from homology"/>
<gene>
    <name evidence="9" type="ORF">MENT_LOCUS27403</name>
</gene>
<dbReference type="CDD" id="cd00209">
    <property type="entry name" value="DHFR"/>
    <property type="match status" value="1"/>
</dbReference>
<keyword evidence="4" id="KW-0521">NADP</keyword>
<dbReference type="AlphaFoldDB" id="A0A6V7VLA9"/>
<dbReference type="GO" id="GO:0046654">
    <property type="term" value="P:tetrahydrofolate biosynthetic process"/>
    <property type="evidence" value="ECO:0007669"/>
    <property type="project" value="UniProtKB-UniPathway"/>
</dbReference>
<evidence type="ECO:0000256" key="7">
    <source>
        <dbReference type="RuleBase" id="RU004474"/>
    </source>
</evidence>
<evidence type="ECO:0000256" key="3">
    <source>
        <dbReference type="ARBA" id="ARBA00022563"/>
    </source>
</evidence>
<dbReference type="Gene3D" id="3.40.430.10">
    <property type="entry name" value="Dihydrofolate Reductase, subunit A"/>
    <property type="match status" value="1"/>
</dbReference>
<comment type="similarity">
    <text evidence="7">Belongs to the dihydrofolate reductase family.</text>
</comment>
<dbReference type="PANTHER" id="PTHR48069">
    <property type="entry name" value="DIHYDROFOLATE REDUCTASE"/>
    <property type="match status" value="1"/>
</dbReference>
<dbReference type="GO" id="GO:0006730">
    <property type="term" value="P:one-carbon metabolic process"/>
    <property type="evidence" value="ECO:0007669"/>
    <property type="project" value="UniProtKB-KW"/>
</dbReference>
<evidence type="ECO:0000313" key="9">
    <source>
        <dbReference type="EMBL" id="CAD2175663.1"/>
    </source>
</evidence>
<evidence type="ECO:0000256" key="2">
    <source>
        <dbReference type="ARBA" id="ARBA00012856"/>
    </source>
</evidence>
<evidence type="ECO:0000256" key="6">
    <source>
        <dbReference type="ARBA" id="ARBA00048873"/>
    </source>
</evidence>
<dbReference type="InterPro" id="IPR017925">
    <property type="entry name" value="DHFR_CS"/>
</dbReference>
<name>A0A6V7VLA9_MELEN</name>
<accession>A0A6V7VLA9</accession>
<dbReference type="GO" id="GO:0005739">
    <property type="term" value="C:mitochondrion"/>
    <property type="evidence" value="ECO:0007669"/>
    <property type="project" value="TreeGrafter"/>
</dbReference>
<organism evidence="9 10">
    <name type="scientific">Meloidogyne enterolobii</name>
    <name type="common">Root-knot nematode worm</name>
    <name type="synonym">Meloidogyne mayaguensis</name>
    <dbReference type="NCBI Taxonomy" id="390850"/>
    <lineage>
        <taxon>Eukaryota</taxon>
        <taxon>Metazoa</taxon>
        <taxon>Ecdysozoa</taxon>
        <taxon>Nematoda</taxon>
        <taxon>Chromadorea</taxon>
        <taxon>Rhabditida</taxon>
        <taxon>Tylenchina</taxon>
        <taxon>Tylenchomorpha</taxon>
        <taxon>Tylenchoidea</taxon>
        <taxon>Meloidogynidae</taxon>
        <taxon>Meloidogyninae</taxon>
        <taxon>Meloidogyne</taxon>
    </lineage>
</organism>
<keyword evidence="3" id="KW-0554">One-carbon metabolism</keyword>
<dbReference type="GO" id="GO:0050661">
    <property type="term" value="F:NADP binding"/>
    <property type="evidence" value="ECO:0007669"/>
    <property type="project" value="InterPro"/>
</dbReference>
<keyword evidence="5" id="KW-0560">Oxidoreductase</keyword>
<dbReference type="PANTHER" id="PTHR48069:SF3">
    <property type="entry name" value="DIHYDROFOLATE REDUCTASE"/>
    <property type="match status" value="1"/>
</dbReference>
<evidence type="ECO:0000259" key="8">
    <source>
        <dbReference type="PROSITE" id="PS51330"/>
    </source>
</evidence>
<dbReference type="SUPFAM" id="SSF53597">
    <property type="entry name" value="Dihydrofolate reductase-like"/>
    <property type="match status" value="1"/>
</dbReference>
<dbReference type="UniPathway" id="UPA00077">
    <property type="reaction ID" value="UER00158"/>
</dbReference>